<evidence type="ECO:0000313" key="2">
    <source>
        <dbReference type="EMBL" id="MET3109864.1"/>
    </source>
</evidence>
<proteinExistence type="predicted"/>
<keyword evidence="1" id="KW-0472">Membrane</keyword>
<sequence length="231" mass="27066">MEVLSELFGPAGLAGALGATLVFIGKTLFKSFISRSDKRVSEKIELQSYKQKALFDSRFEVYSDIYAKMKELEGTIKSFENPEWLATTKIEEAFHSKDNLQFFENLSDEEFKQVKMAYDVNSDRRCTVNFNHFINLMLERKIDLNNYVSNRERLLSDDEGKLFADLIRKSESLIDKIDHSYYKAVSNGENDCYKIYTGLEKELSHYFENDLKEINNIIREIDNKFREEIYS</sequence>
<keyword evidence="3" id="KW-1185">Reference proteome</keyword>
<name>A0ABV2E607_9STAP</name>
<accession>A0ABV2E607</accession>
<feature type="transmembrane region" description="Helical" evidence="1">
    <location>
        <begin position="12"/>
        <end position="29"/>
    </location>
</feature>
<evidence type="ECO:0000313" key="3">
    <source>
        <dbReference type="Proteomes" id="UP001549019"/>
    </source>
</evidence>
<keyword evidence="1" id="KW-1133">Transmembrane helix</keyword>
<evidence type="ECO:0000256" key="1">
    <source>
        <dbReference type="SAM" id="Phobius"/>
    </source>
</evidence>
<reference evidence="2 3" key="1">
    <citation type="submission" date="2024-05" db="EMBL/GenBank/DDBJ databases">
        <title>Genomic Encyclopedia of Type Strains, Phase IV (KMG-IV): sequencing the most valuable type-strain genomes for metagenomic binning, comparative biology and taxonomic classification.</title>
        <authorList>
            <person name="Goeker M."/>
        </authorList>
    </citation>
    <scope>NUCLEOTIDE SEQUENCE [LARGE SCALE GENOMIC DNA]</scope>
    <source>
        <strain evidence="2 3">DSM 25286</strain>
    </source>
</reference>
<dbReference type="EMBL" id="JBDZDV010000001">
    <property type="protein sequence ID" value="MET3109864.1"/>
    <property type="molecule type" value="Genomic_DNA"/>
</dbReference>
<dbReference type="RefSeq" id="WP_230820815.1">
    <property type="nucleotide sequence ID" value="NZ_JAJNCU010000001.1"/>
</dbReference>
<gene>
    <name evidence="2" type="ORF">ABHD89_000252</name>
</gene>
<dbReference type="Proteomes" id="UP001549019">
    <property type="component" value="Unassembled WGS sequence"/>
</dbReference>
<comment type="caution">
    <text evidence="2">The sequence shown here is derived from an EMBL/GenBank/DDBJ whole genome shotgun (WGS) entry which is preliminary data.</text>
</comment>
<keyword evidence="1" id="KW-0812">Transmembrane</keyword>
<evidence type="ECO:0008006" key="4">
    <source>
        <dbReference type="Google" id="ProtNLM"/>
    </source>
</evidence>
<protein>
    <recommendedName>
        <fullName evidence="4">EF-hand domain-containing protein</fullName>
    </recommendedName>
</protein>
<organism evidence="2 3">
    <name type="scientific">Salinicoccus halitifaciens</name>
    <dbReference type="NCBI Taxonomy" id="1073415"/>
    <lineage>
        <taxon>Bacteria</taxon>
        <taxon>Bacillati</taxon>
        <taxon>Bacillota</taxon>
        <taxon>Bacilli</taxon>
        <taxon>Bacillales</taxon>
        <taxon>Staphylococcaceae</taxon>
        <taxon>Salinicoccus</taxon>
    </lineage>
</organism>